<name>A0A8K1G535_9PASS</name>
<keyword evidence="12" id="KW-1185">Reference proteome</keyword>
<dbReference type="SUPFAM" id="SSF53098">
    <property type="entry name" value="Ribonuclease H-like"/>
    <property type="match status" value="1"/>
</dbReference>
<evidence type="ECO:0000256" key="8">
    <source>
        <dbReference type="ARBA" id="ARBA00022918"/>
    </source>
</evidence>
<gene>
    <name evidence="11" type="ORF">HGM15179_015084</name>
</gene>
<dbReference type="Proteomes" id="UP000796761">
    <property type="component" value="Unassembled WGS sequence"/>
</dbReference>
<dbReference type="EMBL" id="SWJQ01000632">
    <property type="protein sequence ID" value="TRZ12021.1"/>
    <property type="molecule type" value="Genomic_DNA"/>
</dbReference>
<keyword evidence="4" id="KW-0548">Nucleotidyltransferase</keyword>
<accession>A0A8K1G535</accession>
<evidence type="ECO:0000313" key="11">
    <source>
        <dbReference type="EMBL" id="TRZ12021.1"/>
    </source>
</evidence>
<keyword evidence="3" id="KW-0808">Transferase</keyword>
<keyword evidence="6" id="KW-0255">Endonuclease</keyword>
<evidence type="ECO:0000259" key="9">
    <source>
        <dbReference type="PROSITE" id="PS50878"/>
    </source>
</evidence>
<dbReference type="EC" id="3.1.26.4" evidence="2"/>
<dbReference type="InterPro" id="IPR002156">
    <property type="entry name" value="RNaseH_domain"/>
</dbReference>
<dbReference type="PROSITE" id="PS50878">
    <property type="entry name" value="RT_POL"/>
    <property type="match status" value="1"/>
</dbReference>
<keyword evidence="7" id="KW-0378">Hydrolase</keyword>
<reference evidence="11" key="1">
    <citation type="submission" date="2019-04" db="EMBL/GenBank/DDBJ databases">
        <title>Genome assembly of Zosterops borbonicus 15179.</title>
        <authorList>
            <person name="Leroy T."/>
            <person name="Anselmetti Y."/>
            <person name="Tilak M.-K."/>
            <person name="Nabholz B."/>
        </authorList>
    </citation>
    <scope>NUCLEOTIDE SEQUENCE</scope>
    <source>
        <strain evidence="11">HGM_15179</strain>
        <tissue evidence="11">Muscle</tissue>
    </source>
</reference>
<evidence type="ECO:0000256" key="5">
    <source>
        <dbReference type="ARBA" id="ARBA00022722"/>
    </source>
</evidence>
<dbReference type="AlphaFoldDB" id="A0A8K1G535"/>
<evidence type="ECO:0000259" key="10">
    <source>
        <dbReference type="PROSITE" id="PS50879"/>
    </source>
</evidence>
<dbReference type="InterPro" id="IPR036397">
    <property type="entry name" value="RNaseH_sf"/>
</dbReference>
<dbReference type="GO" id="GO:0003964">
    <property type="term" value="F:RNA-directed DNA polymerase activity"/>
    <property type="evidence" value="ECO:0007669"/>
    <property type="project" value="UniProtKB-KW"/>
</dbReference>
<dbReference type="Pfam" id="PF06817">
    <property type="entry name" value="RVT_thumb"/>
    <property type="match status" value="1"/>
</dbReference>
<dbReference type="Pfam" id="PF00075">
    <property type="entry name" value="RNase_H"/>
    <property type="match status" value="1"/>
</dbReference>
<dbReference type="Pfam" id="PF00078">
    <property type="entry name" value="RVT_1"/>
    <property type="match status" value="1"/>
</dbReference>
<keyword evidence="8" id="KW-0695">RNA-directed DNA polymerase</keyword>
<dbReference type="Gene3D" id="3.30.70.270">
    <property type="match status" value="2"/>
</dbReference>
<dbReference type="InterPro" id="IPR010661">
    <property type="entry name" value="RVT_thumb"/>
</dbReference>
<comment type="similarity">
    <text evidence="1">Belongs to the beta type-B retroviral polymerase family. HERV class-II K(HML-2) pol subfamily.</text>
</comment>
<evidence type="ECO:0000313" key="12">
    <source>
        <dbReference type="Proteomes" id="UP000796761"/>
    </source>
</evidence>
<sequence length="427" mass="48470">MRNSPTLCQLFVTAALQPIRQAWPNVIIYNYIDDILLAQAEPFTAAQMKYVKDILAKQGLQIAPEKVQLQAPWKYLGWKITDSTITPQKLTLQTELHTLNDAQKFLGDLQWLKPVVGIPNELLMELRPMLRGTDPTAKIVSTLRQRTVLQKIAEIIQQGSTSCRDPLLPIDLAIWLRKHHLLGALVHQLKKRGENRRQEKDIQVLEWLQPSIQQCKTVFQKSEMLAVFIHKGRQRARQITGNEPGTILLPTAQDILQWYMENHEEVGLALLGGRATVVTTVKWPPPLRWVGEQQWLSKPLRSEQPIPEAITVFTDAGKKSQKAAITWQQGNEWREVILSAEEGDSLQTLELSAVEWVMTNLSEPVNIVTDSLYVAGIVQRIEGSEIRQVDNKRLGNLLIQLRLAIQTRTEHIPMQLFTFAVISGTLG</sequence>
<dbReference type="InterPro" id="IPR043128">
    <property type="entry name" value="Rev_trsase/Diguanyl_cyclase"/>
</dbReference>
<dbReference type="SUPFAM" id="SSF56672">
    <property type="entry name" value="DNA/RNA polymerases"/>
    <property type="match status" value="1"/>
</dbReference>
<feature type="domain" description="RNase H type-1" evidence="10">
    <location>
        <begin position="306"/>
        <end position="427"/>
    </location>
</feature>
<dbReference type="GO" id="GO:0035613">
    <property type="term" value="F:RNA stem-loop binding"/>
    <property type="evidence" value="ECO:0007669"/>
    <property type="project" value="TreeGrafter"/>
</dbReference>
<dbReference type="InterPro" id="IPR043502">
    <property type="entry name" value="DNA/RNA_pol_sf"/>
</dbReference>
<feature type="domain" description="Reverse transcriptase" evidence="9">
    <location>
        <begin position="1"/>
        <end position="80"/>
    </location>
</feature>
<dbReference type="InterPro" id="IPR012337">
    <property type="entry name" value="RNaseH-like_sf"/>
</dbReference>
<evidence type="ECO:0000256" key="4">
    <source>
        <dbReference type="ARBA" id="ARBA00022695"/>
    </source>
</evidence>
<comment type="caution">
    <text evidence="11">The sequence shown here is derived from an EMBL/GenBank/DDBJ whole genome shotgun (WGS) entry which is preliminary data.</text>
</comment>
<proteinExistence type="inferred from homology"/>
<evidence type="ECO:0000256" key="7">
    <source>
        <dbReference type="ARBA" id="ARBA00022801"/>
    </source>
</evidence>
<dbReference type="PANTHER" id="PTHR41694:SF3">
    <property type="entry name" value="RNA-DIRECTED DNA POLYMERASE-RELATED"/>
    <property type="match status" value="1"/>
</dbReference>
<evidence type="ECO:0000256" key="6">
    <source>
        <dbReference type="ARBA" id="ARBA00022759"/>
    </source>
</evidence>
<dbReference type="PANTHER" id="PTHR41694">
    <property type="entry name" value="ENDOGENOUS RETROVIRUS GROUP K MEMBER POL PROTEIN"/>
    <property type="match status" value="1"/>
</dbReference>
<dbReference type="InterPro" id="IPR000477">
    <property type="entry name" value="RT_dom"/>
</dbReference>
<dbReference type="OrthoDB" id="9395371at2759"/>
<dbReference type="GO" id="GO:0004523">
    <property type="term" value="F:RNA-DNA hybrid ribonuclease activity"/>
    <property type="evidence" value="ECO:0007669"/>
    <property type="project" value="UniProtKB-EC"/>
</dbReference>
<keyword evidence="5" id="KW-0540">Nuclease</keyword>
<evidence type="ECO:0000256" key="2">
    <source>
        <dbReference type="ARBA" id="ARBA00012180"/>
    </source>
</evidence>
<dbReference type="PROSITE" id="PS50879">
    <property type="entry name" value="RNASE_H_1"/>
    <property type="match status" value="1"/>
</dbReference>
<evidence type="ECO:0000256" key="3">
    <source>
        <dbReference type="ARBA" id="ARBA00022679"/>
    </source>
</evidence>
<protein>
    <recommendedName>
        <fullName evidence="2">ribonuclease H</fullName>
        <ecNumber evidence="2">3.1.26.4</ecNumber>
    </recommendedName>
</protein>
<evidence type="ECO:0000256" key="1">
    <source>
        <dbReference type="ARBA" id="ARBA00010879"/>
    </source>
</evidence>
<organism evidence="11 12">
    <name type="scientific">Zosterops borbonicus</name>
    <dbReference type="NCBI Taxonomy" id="364589"/>
    <lineage>
        <taxon>Eukaryota</taxon>
        <taxon>Metazoa</taxon>
        <taxon>Chordata</taxon>
        <taxon>Craniata</taxon>
        <taxon>Vertebrata</taxon>
        <taxon>Euteleostomi</taxon>
        <taxon>Archelosauria</taxon>
        <taxon>Archosauria</taxon>
        <taxon>Dinosauria</taxon>
        <taxon>Saurischia</taxon>
        <taxon>Theropoda</taxon>
        <taxon>Coelurosauria</taxon>
        <taxon>Aves</taxon>
        <taxon>Neognathae</taxon>
        <taxon>Neoaves</taxon>
        <taxon>Telluraves</taxon>
        <taxon>Australaves</taxon>
        <taxon>Passeriformes</taxon>
        <taxon>Sylvioidea</taxon>
        <taxon>Zosteropidae</taxon>
        <taxon>Zosterops</taxon>
    </lineage>
</organism>
<dbReference type="Gene3D" id="3.30.420.10">
    <property type="entry name" value="Ribonuclease H-like superfamily/Ribonuclease H"/>
    <property type="match status" value="1"/>
</dbReference>